<sequence>MPPKKASARATAKLNAADSGAGSSRQSTSISRHVGGASTVLPPSEASHVNPVSAFLASLQLQGYSEAMVSQHGFRTLEALATHIHDEKDLLEIGILPLAHRRVIMAAIQKNRRSWLAVAAERLNAQTRNMSTTIDTAVQRLSNAPSRGTVCLDTRLSFGQQLERFKLGNHYLGQGCSMQQQVDAMIHAEPDVVTEVNEGPLPTRAGDPTVPGTMIMLSGNSATAFSPSQPTIAAHHLANDSHLPQSRTIVEFLKSHQQEEEQAQCVDTIAAVVMEVEDVYSSAMATMLDDARAAAATLTHFFQQRSADAETRRQECLREAAALASEICGGIDTNMILDKVAVRVANRQDNVTDDRSIHTLVRAPASSLISGWTFSVRLTPTFTSTTHESTPVAVVAAHEPLLMNPSNDILPVLLSLQASERNDEHVVPLSAAKATHDINSSPNDHSGAIDVPGGAVDGTPKRPARMSARRSSGSAVRSMRHSIRCVEHWLNDDAVISQPTPSTLDVPVFEMRATRSTAVSSSSSVGFSQARAAAVGVQDLPIIDAVPAKFEEKGQTAADNTDPAQSHNQSDAINDHVDHGSVVDMINDHISCSQHIAPQQRLHDAAAAAPMNRWAHVPPQDIVDVDEVSSCCTSVSAALPPLTTVGGGGCDEDEDHHAMMMVPPTHHTKVSSHRDEAIDADEVSSGGFDDDFNDDEVQAGEEYDRFGAMEMGEEHFFCGDELFGRSSSSTSQQTTANQSVAAAIAISEVGDDTMLLFEDEDEAHPPKLPLGDVSLNSSGLPPLGPPSLRSKAVMLGPTTSHYAVSAPPASGSRVASAFKNTHSSAMFHRRHSRAEVELLEHSDVVRLCAVSGIALQHGNKRPRDESIANAKEQLRLLHTRSLFTDRVQQLFASSLPSFEGDQDHHQRSSSREASLGRLQQAEKQALTQAELNDVRRRIREVEATDAKKSLLLSLAHHSMEQTLCRAHQLSTPHDNEDEAASSRLNPFTPYEAMLLGEGVDLDVVQNVVRKEFPAMTKSRVEAALKLSGVPINIAKDSPKELNRRRFFTRGWTGKRGGRQK</sequence>
<feature type="compositionally biased region" description="Basic and acidic residues" evidence="1">
    <location>
        <begin position="901"/>
        <end position="910"/>
    </location>
</feature>
<evidence type="ECO:0000259" key="2">
    <source>
        <dbReference type="PROSITE" id="PS50105"/>
    </source>
</evidence>
<keyword evidence="4" id="KW-1185">Reference proteome</keyword>
<proteinExistence type="predicted"/>
<protein>
    <recommendedName>
        <fullName evidence="2">SAM domain-containing protein</fullName>
    </recommendedName>
</protein>
<dbReference type="SUPFAM" id="SSF47769">
    <property type="entry name" value="SAM/Pointed domain"/>
    <property type="match status" value="1"/>
</dbReference>
<dbReference type="InterPro" id="IPR013761">
    <property type="entry name" value="SAM/pointed_sf"/>
</dbReference>
<dbReference type="AlphaFoldDB" id="A0A0S4INU2"/>
<organism evidence="3 4">
    <name type="scientific">Bodo saltans</name>
    <name type="common">Flagellated protozoan</name>
    <dbReference type="NCBI Taxonomy" id="75058"/>
    <lineage>
        <taxon>Eukaryota</taxon>
        <taxon>Discoba</taxon>
        <taxon>Euglenozoa</taxon>
        <taxon>Kinetoplastea</taxon>
        <taxon>Metakinetoplastina</taxon>
        <taxon>Eubodonida</taxon>
        <taxon>Bodonidae</taxon>
        <taxon>Bodo</taxon>
    </lineage>
</organism>
<feature type="domain" description="SAM" evidence="2">
    <location>
        <begin position="47"/>
        <end position="114"/>
    </location>
</feature>
<dbReference type="InterPro" id="IPR001660">
    <property type="entry name" value="SAM"/>
</dbReference>
<dbReference type="Gene3D" id="1.10.150.50">
    <property type="entry name" value="Transcription Factor, Ets-1"/>
    <property type="match status" value="1"/>
</dbReference>
<feature type="region of interest" description="Disordered" evidence="1">
    <location>
        <begin position="897"/>
        <end position="921"/>
    </location>
</feature>
<evidence type="ECO:0000313" key="4">
    <source>
        <dbReference type="Proteomes" id="UP000051952"/>
    </source>
</evidence>
<reference evidence="4" key="1">
    <citation type="submission" date="2015-09" db="EMBL/GenBank/DDBJ databases">
        <authorList>
            <consortium name="Pathogen Informatics"/>
        </authorList>
    </citation>
    <scope>NUCLEOTIDE SEQUENCE [LARGE SCALE GENOMIC DNA]</scope>
    <source>
        <strain evidence="4">Lake Konstanz</strain>
    </source>
</reference>
<dbReference type="EMBL" id="CYKH01000397">
    <property type="protein sequence ID" value="CUF73834.1"/>
    <property type="molecule type" value="Genomic_DNA"/>
</dbReference>
<evidence type="ECO:0000256" key="1">
    <source>
        <dbReference type="SAM" id="MobiDB-lite"/>
    </source>
</evidence>
<dbReference type="SMART" id="SM00454">
    <property type="entry name" value="SAM"/>
    <property type="match status" value="1"/>
</dbReference>
<dbReference type="Proteomes" id="UP000051952">
    <property type="component" value="Unassembled WGS sequence"/>
</dbReference>
<dbReference type="VEuPathDB" id="TriTrypDB:BSAL_65285"/>
<feature type="compositionally biased region" description="Polar residues" evidence="1">
    <location>
        <begin position="21"/>
        <end position="31"/>
    </location>
</feature>
<evidence type="ECO:0000313" key="3">
    <source>
        <dbReference type="EMBL" id="CUF73834.1"/>
    </source>
</evidence>
<feature type="region of interest" description="Disordered" evidence="1">
    <location>
        <begin position="1"/>
        <end position="43"/>
    </location>
</feature>
<accession>A0A0S4INU2</accession>
<gene>
    <name evidence="3" type="ORF">BSAL_65285</name>
</gene>
<dbReference type="PROSITE" id="PS50105">
    <property type="entry name" value="SAM_DOMAIN"/>
    <property type="match status" value="1"/>
</dbReference>
<name>A0A0S4INU2_BODSA</name>
<feature type="region of interest" description="Disordered" evidence="1">
    <location>
        <begin position="436"/>
        <end position="476"/>
    </location>
</feature>
<dbReference type="Pfam" id="PF07647">
    <property type="entry name" value="SAM_2"/>
    <property type="match status" value="1"/>
</dbReference>